<keyword evidence="4" id="KW-1185">Reference proteome</keyword>
<dbReference type="EMBL" id="JACATZ010000001">
    <property type="protein sequence ID" value="NWJ46942.1"/>
    <property type="molecule type" value="Genomic_DNA"/>
</dbReference>
<name>A0A8T7M4G9_9CHLR</name>
<dbReference type="AlphaFoldDB" id="A0A8T7M4G9"/>
<geneLocation type="plasmid" evidence="2 4">
    <name>unnamed1</name>
</geneLocation>
<dbReference type="Proteomes" id="UP001431572">
    <property type="component" value="Plasmid unnamed1"/>
</dbReference>
<dbReference type="InterPro" id="IPR027417">
    <property type="entry name" value="P-loop_NTPase"/>
</dbReference>
<protein>
    <submittedName>
        <fullName evidence="2">AAA family ATPase</fullName>
    </submittedName>
</protein>
<evidence type="ECO:0000313" key="4">
    <source>
        <dbReference type="Proteomes" id="UP001431572"/>
    </source>
</evidence>
<organism evidence="1 3">
    <name type="scientific">Candidatus Chlorohelix allophototropha</name>
    <dbReference type="NCBI Taxonomy" id="3003348"/>
    <lineage>
        <taxon>Bacteria</taxon>
        <taxon>Bacillati</taxon>
        <taxon>Chloroflexota</taxon>
        <taxon>Chloroflexia</taxon>
        <taxon>Candidatus Chloroheliales</taxon>
        <taxon>Candidatus Chloroheliaceae</taxon>
        <taxon>Candidatus Chlorohelix</taxon>
    </lineage>
</organism>
<evidence type="ECO:0000313" key="2">
    <source>
        <dbReference type="EMBL" id="WJW70061.1"/>
    </source>
</evidence>
<dbReference type="SUPFAM" id="SSF52540">
    <property type="entry name" value="P-loop containing nucleoside triphosphate hydrolases"/>
    <property type="match status" value="1"/>
</dbReference>
<evidence type="ECO:0000313" key="1">
    <source>
        <dbReference type="EMBL" id="NWJ46942.1"/>
    </source>
</evidence>
<dbReference type="EMBL" id="CP128401">
    <property type="protein sequence ID" value="WJW70061.1"/>
    <property type="molecule type" value="Genomic_DNA"/>
</dbReference>
<accession>A0A8T7M4G9</accession>
<evidence type="ECO:0000313" key="3">
    <source>
        <dbReference type="Proteomes" id="UP000521676"/>
    </source>
</evidence>
<sequence length="497" mass="55799">MTEPLPSKATLLVQLLEDNGAEFFHDTDGKNYFSEFKNGRMETLLLSANRFKRFLTGIYSESYKSVPSSSVIQDALTHLEYKAQMGPCKSVYIRVARVQRETDIFIYCDLANEERDVVEISATGWQIIKDPPVHFIRKDGLEALPKPERGGNLDTLQNFINIAPKDLVLIKGWLLGTVSGQGPYPILVLVGEQGSGKTFTSRILRSLVDPSKALTRILSRDIRALMIAASNSHILSYDNVSSISMGFSDAFCSLATGIGFSDRTLYTNEDETIFQATRPILINGIDISRRPDFQDRSITIECPRLVEKNRKTEEEILEEFYQEQPKLLGALCDSVAVALENLPKTRLDVLPRMADFAKWVAAASSKIETNGANFLETYKANREAGNTQILETTLPSVITKWFDGKRTWEGTATELLKELRNANMEDGNDKIKLPADGAHLSREISRLIPSLRLADPPIYITKARNRKGSNMRISNSEEEQLDQEVQLIFGQGEMEYL</sequence>
<keyword evidence="2" id="KW-0614">Plasmid</keyword>
<reference evidence="1 3" key="1">
    <citation type="submission" date="2020-06" db="EMBL/GenBank/DDBJ databases">
        <title>Anoxygenic phototrophic Chloroflexota member uses a Type I reaction center.</title>
        <authorList>
            <person name="Tsuji J.M."/>
            <person name="Shaw N.A."/>
            <person name="Nagashima S."/>
            <person name="Venkiteswaran J."/>
            <person name="Schiff S.L."/>
            <person name="Hanada S."/>
            <person name="Tank M."/>
            <person name="Neufeld J.D."/>
        </authorList>
    </citation>
    <scope>NUCLEOTIDE SEQUENCE [LARGE SCALE GENOMIC DNA]</scope>
    <source>
        <strain evidence="1">L227-S17</strain>
    </source>
</reference>
<gene>
    <name evidence="1" type="ORF">HXX08_13860</name>
    <name evidence="2" type="ORF">OZ401_004865</name>
</gene>
<proteinExistence type="predicted"/>
<dbReference type="Proteomes" id="UP000521676">
    <property type="component" value="Unassembled WGS sequence"/>
</dbReference>
<reference evidence="2" key="2">
    <citation type="journal article" date="2024" name="Nature">
        <title>Anoxygenic phototroph of the Chloroflexota uses a type I reaction centre.</title>
        <authorList>
            <person name="Tsuji J.M."/>
            <person name="Shaw N.A."/>
            <person name="Nagashima S."/>
            <person name="Venkiteswaran J.J."/>
            <person name="Schiff S.L."/>
            <person name="Watanabe T."/>
            <person name="Fukui M."/>
            <person name="Hanada S."/>
            <person name="Tank M."/>
            <person name="Neufeld J.D."/>
        </authorList>
    </citation>
    <scope>NUCLEOTIDE SEQUENCE</scope>
    <source>
        <strain evidence="2">L227-S17</strain>
        <plasmid evidence="2 4">unnamed1</plasmid>
    </source>
</reference>
<dbReference type="RefSeq" id="WP_341471944.1">
    <property type="nucleotide sequence ID" value="NZ_CP128401.1"/>
</dbReference>